<dbReference type="Proteomes" id="UP000002497">
    <property type="component" value="Unassembled WGS sequence"/>
</dbReference>
<reference evidence="2" key="2">
    <citation type="submission" date="2010-03" db="EMBL/GenBank/DDBJ databases">
        <title>The genome sequence of Coccidioides posadasii strain Silveira.</title>
        <authorList>
            <consortium name="The Broad Institute Genome Sequencing Center for Infectious Disease"/>
            <person name="Neafsey D."/>
            <person name="Orbach M."/>
            <person name="Henn M.R."/>
            <person name="Cole G.T."/>
            <person name="Galgiani J."/>
            <person name="Gardner M.J."/>
            <person name="Kirkland T.N."/>
            <person name="Taylor J.W."/>
            <person name="Young S.K."/>
            <person name="Zeng Q."/>
            <person name="Koehrsen M."/>
            <person name="Alvarado L."/>
            <person name="Berlin A."/>
            <person name="Borenstein D."/>
            <person name="Chapman S.B."/>
            <person name="Chen Z."/>
            <person name="Engels R."/>
            <person name="Freedman E."/>
            <person name="Gellesch M."/>
            <person name="Goldberg J."/>
            <person name="Griggs A."/>
            <person name="Gujja S."/>
            <person name="Heilman E."/>
            <person name="Heiman D."/>
            <person name="Howarth C."/>
            <person name="Jen D."/>
            <person name="Larson L."/>
            <person name="Mehta T."/>
            <person name="Neiman D."/>
            <person name="Park D."/>
            <person name="Pearson M."/>
            <person name="Richards J."/>
            <person name="Roberts A."/>
            <person name="Saif S."/>
            <person name="Shea T."/>
            <person name="Shenoy N."/>
            <person name="Sisk P."/>
            <person name="Stolte C."/>
            <person name="Sykes S."/>
            <person name="Walk T."/>
            <person name="White J."/>
            <person name="Yandava C."/>
            <person name="Haas B."/>
            <person name="Nusbaum C."/>
            <person name="Birren B."/>
        </authorList>
    </citation>
    <scope>NUCLEOTIDE SEQUENCE [LARGE SCALE GENOMIC DNA]</scope>
    <source>
        <strain evidence="2">RMSCC 757 / Silveira</strain>
    </source>
</reference>
<proteinExistence type="predicted"/>
<name>E9DBE6_COCPS</name>
<reference evidence="2" key="1">
    <citation type="journal article" date="2010" name="Genome Res.">
        <title>Population genomic sequencing of Coccidioides fungi reveals recent hybridization and transposon control.</title>
        <authorList>
            <person name="Neafsey D.E."/>
            <person name="Barker B.M."/>
            <person name="Sharpton T.J."/>
            <person name="Stajich J.E."/>
            <person name="Park D.J."/>
            <person name="Whiston E."/>
            <person name="Hung C.-Y."/>
            <person name="McMahan C."/>
            <person name="White J."/>
            <person name="Sykes S."/>
            <person name="Heiman D."/>
            <person name="Young S."/>
            <person name="Zeng Q."/>
            <person name="Abouelleil A."/>
            <person name="Aftuck L."/>
            <person name="Bessette D."/>
            <person name="Brown A."/>
            <person name="FitzGerald M."/>
            <person name="Lui A."/>
            <person name="Macdonald J.P."/>
            <person name="Priest M."/>
            <person name="Orbach M.J."/>
            <person name="Galgiani J.N."/>
            <person name="Kirkland T.N."/>
            <person name="Cole G.T."/>
            <person name="Birren B.W."/>
            <person name="Henn M.R."/>
            <person name="Taylor J.W."/>
            <person name="Rounsley S.D."/>
        </authorList>
    </citation>
    <scope>NUCLEOTIDE SEQUENCE [LARGE SCALE GENOMIC DNA]</scope>
    <source>
        <strain evidence="2">RMSCC 757 / Silveira</strain>
    </source>
</reference>
<protein>
    <submittedName>
        <fullName evidence="1">Uncharacterized protein</fullName>
    </submittedName>
</protein>
<sequence length="116" mass="12718">MALIAWLEAQPEISLSGSSTVAYSRELPTQPTIDLDRRFPGEFLTFSRAPNLSTRITRCSKSPGARIAYSLVSFPVRSAWGPRSNPLLNHYPSSVSHIISTAGNEIRLLCGDVEKS</sequence>
<dbReference type="AlphaFoldDB" id="E9DBE6"/>
<evidence type="ECO:0000313" key="1">
    <source>
        <dbReference type="EMBL" id="EFW16098.1"/>
    </source>
</evidence>
<dbReference type="VEuPathDB" id="FungiDB:CPSG_07148"/>
<dbReference type="EMBL" id="GL636498">
    <property type="protein sequence ID" value="EFW16098.1"/>
    <property type="molecule type" value="Genomic_DNA"/>
</dbReference>
<organism evidence="2">
    <name type="scientific">Coccidioides posadasii (strain RMSCC 757 / Silveira)</name>
    <name type="common">Valley fever fungus</name>
    <dbReference type="NCBI Taxonomy" id="443226"/>
    <lineage>
        <taxon>Eukaryota</taxon>
        <taxon>Fungi</taxon>
        <taxon>Dikarya</taxon>
        <taxon>Ascomycota</taxon>
        <taxon>Pezizomycotina</taxon>
        <taxon>Eurotiomycetes</taxon>
        <taxon>Eurotiomycetidae</taxon>
        <taxon>Onygenales</taxon>
        <taxon>Onygenaceae</taxon>
        <taxon>Coccidioides</taxon>
    </lineage>
</organism>
<dbReference type="HOGENOM" id="CLU_2096664_0_0_1"/>
<gene>
    <name evidence="1" type="ORF">CPSG_07148</name>
</gene>
<keyword evidence="2" id="KW-1185">Reference proteome</keyword>
<evidence type="ECO:0000313" key="2">
    <source>
        <dbReference type="Proteomes" id="UP000002497"/>
    </source>
</evidence>
<accession>E9DBE6</accession>